<name>A0ABR9DHX2_9GAMM</name>
<evidence type="ECO:0000313" key="1">
    <source>
        <dbReference type="EMBL" id="MBD9361492.1"/>
    </source>
</evidence>
<evidence type="ECO:0000313" key="2">
    <source>
        <dbReference type="Proteomes" id="UP000641152"/>
    </source>
</evidence>
<sequence length="87" mass="10324">MDNDILINQARQLYAALHASQLRLMPLNPGAWARLERLLSSAYCRYQRRLNRCVLCYQYRKHDCIREPGEKSMPCRRRQPLNSLATF</sequence>
<protein>
    <submittedName>
        <fullName evidence="1">Uncharacterized protein</fullName>
    </submittedName>
</protein>
<proteinExistence type="predicted"/>
<accession>A0ABR9DHX2</accession>
<organism evidence="1 2">
    <name type="scientific">Methylomonas fluvii</name>
    <dbReference type="NCBI Taxonomy" id="1854564"/>
    <lineage>
        <taxon>Bacteria</taxon>
        <taxon>Pseudomonadati</taxon>
        <taxon>Pseudomonadota</taxon>
        <taxon>Gammaproteobacteria</taxon>
        <taxon>Methylococcales</taxon>
        <taxon>Methylococcaceae</taxon>
        <taxon>Methylomonas</taxon>
    </lineage>
</organism>
<dbReference type="RefSeq" id="WP_192394306.1">
    <property type="nucleotide sequence ID" value="NZ_CAJHIU010000002.1"/>
</dbReference>
<dbReference type="EMBL" id="JACXST010000002">
    <property type="protein sequence ID" value="MBD9361492.1"/>
    <property type="molecule type" value="Genomic_DNA"/>
</dbReference>
<comment type="caution">
    <text evidence="1">The sequence shown here is derived from an EMBL/GenBank/DDBJ whole genome shotgun (WGS) entry which is preliminary data.</text>
</comment>
<reference evidence="1 2" key="1">
    <citation type="submission" date="2020-09" db="EMBL/GenBank/DDBJ databases">
        <title>Methylomonas albis sp. nov. and Methylomonas fluvii sp. nov.: Two cold-adapted methanotrophs from the River Elbe and an amended description of Methylovulum psychrotolerans strain Eb1.</title>
        <authorList>
            <person name="Bussmann I.K."/>
            <person name="Klings K.-W."/>
            <person name="Warnstedt J."/>
            <person name="Hoppert M."/>
            <person name="Saborowski A."/>
            <person name="Horn F."/>
            <person name="Liebner S."/>
        </authorList>
    </citation>
    <scope>NUCLEOTIDE SEQUENCE [LARGE SCALE GENOMIC DNA]</scope>
    <source>
        <strain evidence="1 2">EbB</strain>
    </source>
</reference>
<dbReference type="Proteomes" id="UP000641152">
    <property type="component" value="Unassembled WGS sequence"/>
</dbReference>
<gene>
    <name evidence="1" type="ORF">EBB_13330</name>
</gene>
<keyword evidence="2" id="KW-1185">Reference proteome</keyword>